<dbReference type="InParanoid" id="A0A1Y2PB58"/>
<feature type="binding site" evidence="5">
    <location>
        <position position="200"/>
    </location>
    <ligand>
        <name>substrate</name>
    </ligand>
</feature>
<keyword evidence="8" id="KW-1185">Reference proteome</keyword>
<evidence type="ECO:0000256" key="4">
    <source>
        <dbReference type="ARBA" id="ARBA00023235"/>
    </source>
</evidence>
<dbReference type="PANTHER" id="PTHR43238">
    <property type="entry name" value="GDP-L-FUCOSE SYNTHASE"/>
    <property type="match status" value="1"/>
</dbReference>
<keyword evidence="2 5" id="KW-0521">NADP</keyword>
<dbReference type="PANTHER" id="PTHR43238:SF1">
    <property type="entry name" value="GDP-L-FUCOSE SYNTHASE"/>
    <property type="match status" value="1"/>
</dbReference>
<dbReference type="CDD" id="cd05239">
    <property type="entry name" value="GDP_FS_SDR_e"/>
    <property type="match status" value="1"/>
</dbReference>
<dbReference type="SUPFAM" id="SSF51735">
    <property type="entry name" value="NAD(P)-binding Rossmann-fold domains"/>
    <property type="match status" value="1"/>
</dbReference>
<gene>
    <name evidence="5" type="primary">fcl</name>
    <name evidence="7" type="ORF">WH52_13255</name>
</gene>
<feature type="binding site" evidence="5">
    <location>
        <position position="185"/>
    </location>
    <ligand>
        <name>substrate</name>
    </ligand>
</feature>
<dbReference type="GO" id="GO:0042351">
    <property type="term" value="P:'de novo' GDP-L-fucose biosynthetic process"/>
    <property type="evidence" value="ECO:0007669"/>
    <property type="project" value="UniProtKB-UniRule"/>
</dbReference>
<feature type="binding site" evidence="5">
    <location>
        <position position="137"/>
    </location>
    <ligand>
        <name>NADP(+)</name>
        <dbReference type="ChEBI" id="CHEBI:58349"/>
    </ligand>
</feature>
<dbReference type="OrthoDB" id="9811425at2"/>
<keyword evidence="3 5" id="KW-0560">Oxidoreductase</keyword>
<dbReference type="EMBL" id="LAPZ01000015">
    <property type="protein sequence ID" value="OSY87027.1"/>
    <property type="molecule type" value="Genomic_DNA"/>
</dbReference>
<feature type="binding site" evidence="5">
    <location>
        <position position="177"/>
    </location>
    <ligand>
        <name>NADP(+)</name>
        <dbReference type="ChEBI" id="CHEBI:58349"/>
    </ligand>
</feature>
<name>A0A1Y2PB58_9FLAO</name>
<comment type="catalytic activity">
    <reaction evidence="5">
        <text>GDP-beta-L-fucose + NADP(+) = GDP-4-dehydro-alpha-D-rhamnose + NADPH + H(+)</text>
        <dbReference type="Rhea" id="RHEA:18885"/>
        <dbReference type="ChEBI" id="CHEBI:15378"/>
        <dbReference type="ChEBI" id="CHEBI:57273"/>
        <dbReference type="ChEBI" id="CHEBI:57783"/>
        <dbReference type="ChEBI" id="CHEBI:57964"/>
        <dbReference type="ChEBI" id="CHEBI:58349"/>
        <dbReference type="EC" id="1.1.1.271"/>
    </reaction>
</comment>
<feature type="active site" description="Proton donor/acceptor" evidence="5">
    <location>
        <position position="133"/>
    </location>
</feature>
<comment type="function">
    <text evidence="5">Catalyzes the two-step NADP-dependent conversion of GDP-4-dehydro-6-deoxy-D-mannose to GDP-fucose, involving an epimerase and a reductase reaction.</text>
</comment>
<feature type="binding site" evidence="5">
    <location>
        <position position="207"/>
    </location>
    <ligand>
        <name>substrate</name>
    </ligand>
</feature>
<reference evidence="7 8" key="1">
    <citation type="submission" date="2015-03" db="EMBL/GenBank/DDBJ databases">
        <title>Genome sequence of Tenacibaculum sp. S2-2, isolated from intestinal microbiota of sea cucumber, Apostichopus japonicas.</title>
        <authorList>
            <person name="Shao Z."/>
            <person name="Wang L."/>
            <person name="Li X."/>
        </authorList>
    </citation>
    <scope>NUCLEOTIDE SEQUENCE [LARGE SCALE GENOMIC DNA]</scope>
    <source>
        <strain evidence="7 8">S2-2</strain>
    </source>
</reference>
<evidence type="ECO:0000313" key="7">
    <source>
        <dbReference type="EMBL" id="OSY87027.1"/>
    </source>
</evidence>
<feature type="binding site" evidence="5">
    <location>
        <begin position="7"/>
        <end position="13"/>
    </location>
    <ligand>
        <name>NADP(+)</name>
        <dbReference type="ChEBI" id="CHEBI:58349"/>
    </ligand>
</feature>
<dbReference type="Gene3D" id="3.40.50.720">
    <property type="entry name" value="NAD(P)-binding Rossmann-like Domain"/>
    <property type="match status" value="1"/>
</dbReference>
<comment type="caution">
    <text evidence="5">Lacks conserved residue(s) required for the propagation of feature annotation.</text>
</comment>
<evidence type="ECO:0000256" key="2">
    <source>
        <dbReference type="ARBA" id="ARBA00022857"/>
    </source>
</evidence>
<dbReference type="RefSeq" id="WP_086031452.1">
    <property type="nucleotide sequence ID" value="NZ_LAPZ01000015.1"/>
</dbReference>
<organism evidence="7 8">
    <name type="scientific">Tenacibaculum holothuriorum</name>
    <dbReference type="NCBI Taxonomy" id="1635173"/>
    <lineage>
        <taxon>Bacteria</taxon>
        <taxon>Pseudomonadati</taxon>
        <taxon>Bacteroidota</taxon>
        <taxon>Flavobacteriia</taxon>
        <taxon>Flavobacteriales</taxon>
        <taxon>Flavobacteriaceae</taxon>
        <taxon>Tenacibaculum</taxon>
    </lineage>
</organism>
<comment type="pathway">
    <text evidence="5">Nucleotide-sugar biosynthesis; GDP-L-fucose biosynthesis via de novo pathway; GDP-L-fucose from GDP-alpha-D-mannose: step 2/2.</text>
</comment>
<feature type="site" description="Important for catalytic activity" evidence="5">
    <location>
        <position position="106"/>
    </location>
</feature>
<dbReference type="HAMAP" id="MF_00956">
    <property type="entry name" value="GDP_fucose_synth"/>
    <property type="match status" value="1"/>
</dbReference>
<feature type="site" description="Important for catalytic activity" evidence="5">
    <location>
        <position position="104"/>
    </location>
</feature>
<dbReference type="GO" id="GO:0070401">
    <property type="term" value="F:NADP+ binding"/>
    <property type="evidence" value="ECO:0007669"/>
    <property type="project" value="UniProtKB-UniRule"/>
</dbReference>
<sequence length="307" mass="34985">MKILVTGATGMVGRNIIDFAKNIPSIKILAPSSKTLNLLSCEQTAAYIKEYQPDLIIHAAGLVGGIQANMENPVDFLVKNTDIGRNIILAAREQKVKYFLNLSSSCMYPRNAQNPLKETLILKGELEPTNEGYAIAKVFSTRLCEYISRENSYFEYKTIIPCNLYGKYDKFSPKNSHMIPAVIKKIIEAKEQKKSSVTIWGDGTVRREFMYAEDLADFIFYAIENFSNLPQNINVGLGFDYTINEYYNTIAKIVGYKGEFEYDLTKPVGMKQKLVDVSLLREFGWQHKTSLEEGILKTYEFYLKNYN</sequence>
<comment type="caution">
    <text evidence="7">The sequence shown here is derived from an EMBL/GenBank/DDBJ whole genome shotgun (WGS) entry which is preliminary data.</text>
</comment>
<evidence type="ECO:0000256" key="5">
    <source>
        <dbReference type="HAMAP-Rule" id="MF_00956"/>
    </source>
</evidence>
<dbReference type="GO" id="GO:0016853">
    <property type="term" value="F:isomerase activity"/>
    <property type="evidence" value="ECO:0007669"/>
    <property type="project" value="UniProtKB-KW"/>
</dbReference>
<dbReference type="AlphaFoldDB" id="A0A1Y2PB58"/>
<accession>A0A1Y2PB58</accession>
<keyword evidence="5" id="KW-0511">Multifunctional enzyme</keyword>
<evidence type="ECO:0000259" key="6">
    <source>
        <dbReference type="Pfam" id="PF01370"/>
    </source>
</evidence>
<dbReference type="STRING" id="1635173.WH52_13255"/>
<protein>
    <recommendedName>
        <fullName evidence="5">GDP-L-fucose synthase</fullName>
        <ecNumber evidence="5">1.1.1.271</ecNumber>
    </recommendedName>
    <alternativeName>
        <fullName evidence="5">GDP-4-keto-6-deoxy-D-mannose-3,5-epimerase-4-reductase</fullName>
    </alternativeName>
</protein>
<proteinExistence type="inferred from homology"/>
<evidence type="ECO:0000256" key="3">
    <source>
        <dbReference type="ARBA" id="ARBA00023002"/>
    </source>
</evidence>
<feature type="domain" description="NAD-dependent epimerase/dehydratase" evidence="6">
    <location>
        <begin position="3"/>
        <end position="236"/>
    </location>
</feature>
<dbReference type="Gene3D" id="3.90.25.10">
    <property type="entry name" value="UDP-galactose 4-epimerase, domain 1"/>
    <property type="match status" value="1"/>
</dbReference>
<dbReference type="Proteomes" id="UP000194221">
    <property type="component" value="Unassembled WGS sequence"/>
</dbReference>
<dbReference type="InterPro" id="IPR036291">
    <property type="entry name" value="NAD(P)-bd_dom_sf"/>
</dbReference>
<dbReference type="Pfam" id="PF01370">
    <property type="entry name" value="Epimerase"/>
    <property type="match status" value="1"/>
</dbReference>
<feature type="binding site" evidence="5">
    <location>
        <begin position="161"/>
        <end position="164"/>
    </location>
    <ligand>
        <name>NADP(+)</name>
        <dbReference type="ChEBI" id="CHEBI:58349"/>
    </ligand>
</feature>
<evidence type="ECO:0000256" key="1">
    <source>
        <dbReference type="ARBA" id="ARBA00005959"/>
    </source>
</evidence>
<keyword evidence="4 5" id="KW-0413">Isomerase</keyword>
<dbReference type="EC" id="1.1.1.271" evidence="5"/>
<dbReference type="InterPro" id="IPR028614">
    <property type="entry name" value="GDP_fucose/colitose_synth"/>
</dbReference>
<comment type="similarity">
    <text evidence="1 5">Belongs to the NAD(P)-dependent epimerase/dehydratase family. Fucose synthase subfamily.</text>
</comment>
<evidence type="ECO:0000313" key="8">
    <source>
        <dbReference type="Proteomes" id="UP000194221"/>
    </source>
</evidence>
<dbReference type="InterPro" id="IPR001509">
    <property type="entry name" value="Epimerase_deHydtase"/>
</dbReference>
<dbReference type="UniPathway" id="UPA00128">
    <property type="reaction ID" value="UER00191"/>
</dbReference>
<dbReference type="GO" id="GO:0050577">
    <property type="term" value="F:GDP-L-fucose synthase activity"/>
    <property type="evidence" value="ECO:0007669"/>
    <property type="project" value="UniProtKB-UniRule"/>
</dbReference>